<gene>
    <name evidence="12" type="ORF">F6J89_03510</name>
</gene>
<dbReference type="Pfam" id="PF06472">
    <property type="entry name" value="ABC_membrane_2"/>
    <property type="match status" value="1"/>
</dbReference>
<dbReference type="InterPro" id="IPR003439">
    <property type="entry name" value="ABC_transporter-like_ATP-bd"/>
</dbReference>
<evidence type="ECO:0000256" key="3">
    <source>
        <dbReference type="ARBA" id="ARBA00022692"/>
    </source>
</evidence>
<dbReference type="PANTHER" id="PTHR11384">
    <property type="entry name" value="ATP-BINDING CASSETTE, SUB-FAMILY D MEMBER"/>
    <property type="match status" value="1"/>
</dbReference>
<protein>
    <submittedName>
        <fullName evidence="12">ATP-binding cassette domain-containing protein</fullName>
    </submittedName>
</protein>
<dbReference type="PROSITE" id="PS00211">
    <property type="entry name" value="ABC_TRANSPORTER_1"/>
    <property type="match status" value="1"/>
</dbReference>
<keyword evidence="6 9" id="KW-1133">Transmembrane helix</keyword>
<dbReference type="AlphaFoldDB" id="A0A6B3N587"/>
<keyword evidence="7 9" id="KW-0472">Membrane</keyword>
<feature type="transmembrane region" description="Helical" evidence="9">
    <location>
        <begin position="50"/>
        <end position="69"/>
    </location>
</feature>
<evidence type="ECO:0000256" key="1">
    <source>
        <dbReference type="ARBA" id="ARBA00004651"/>
    </source>
</evidence>
<reference evidence="12" key="1">
    <citation type="submission" date="2019-11" db="EMBL/GenBank/DDBJ databases">
        <title>Genomic insights into an expanded diversity of filamentous marine cyanobacteria reveals the extraordinary biosynthetic potential of Moorea and Okeania.</title>
        <authorList>
            <person name="Ferreira Leao T."/>
            <person name="Wang M."/>
            <person name="Moss N."/>
            <person name="Da Silva R."/>
            <person name="Sanders J."/>
            <person name="Nurk S."/>
            <person name="Gurevich A."/>
            <person name="Humphrey G."/>
            <person name="Reher R."/>
            <person name="Zhu Q."/>
            <person name="Belda-Ferre P."/>
            <person name="Glukhov E."/>
            <person name="Rex R."/>
            <person name="Dorrestein P.C."/>
            <person name="Knight R."/>
            <person name="Pevzner P."/>
            <person name="Gerwick W.H."/>
            <person name="Gerwick L."/>
        </authorList>
    </citation>
    <scope>NUCLEOTIDE SEQUENCE</scope>
    <source>
        <strain evidence="12">SIO1C4</strain>
    </source>
</reference>
<dbReference type="GO" id="GO:0140359">
    <property type="term" value="F:ABC-type transporter activity"/>
    <property type="evidence" value="ECO:0007669"/>
    <property type="project" value="InterPro"/>
</dbReference>
<feature type="compositionally biased region" description="Low complexity" evidence="8">
    <location>
        <begin position="651"/>
        <end position="661"/>
    </location>
</feature>
<evidence type="ECO:0000259" key="10">
    <source>
        <dbReference type="PROSITE" id="PS50893"/>
    </source>
</evidence>
<dbReference type="PROSITE" id="PS50929">
    <property type="entry name" value="ABC_TM1F"/>
    <property type="match status" value="1"/>
</dbReference>
<dbReference type="InterPro" id="IPR017871">
    <property type="entry name" value="ABC_transporter-like_CS"/>
</dbReference>
<dbReference type="GO" id="GO:0016887">
    <property type="term" value="F:ATP hydrolysis activity"/>
    <property type="evidence" value="ECO:0007669"/>
    <property type="project" value="InterPro"/>
</dbReference>
<feature type="region of interest" description="Disordered" evidence="8">
    <location>
        <begin position="589"/>
        <end position="668"/>
    </location>
</feature>
<dbReference type="SMART" id="SM00382">
    <property type="entry name" value="AAA"/>
    <property type="match status" value="1"/>
</dbReference>
<dbReference type="GO" id="GO:0005524">
    <property type="term" value="F:ATP binding"/>
    <property type="evidence" value="ECO:0007669"/>
    <property type="project" value="UniProtKB-KW"/>
</dbReference>
<keyword evidence="2" id="KW-0813">Transport</keyword>
<evidence type="ECO:0000259" key="11">
    <source>
        <dbReference type="PROSITE" id="PS50929"/>
    </source>
</evidence>
<feature type="transmembrane region" description="Helical" evidence="9">
    <location>
        <begin position="195"/>
        <end position="213"/>
    </location>
</feature>
<comment type="subcellular location">
    <subcellularLocation>
        <location evidence="1">Cell membrane</location>
        <topology evidence="1">Multi-pass membrane protein</topology>
    </subcellularLocation>
</comment>
<feature type="domain" description="ABC transporter" evidence="10">
    <location>
        <begin position="374"/>
        <end position="596"/>
    </location>
</feature>
<evidence type="ECO:0000313" key="12">
    <source>
        <dbReference type="EMBL" id="NER26703.1"/>
    </source>
</evidence>
<dbReference type="InterPro" id="IPR050835">
    <property type="entry name" value="ABC_transporter_sub-D"/>
</dbReference>
<evidence type="ECO:0000256" key="2">
    <source>
        <dbReference type="ARBA" id="ARBA00022448"/>
    </source>
</evidence>
<keyword evidence="5 12" id="KW-0067">ATP-binding</keyword>
<dbReference type="InterPro" id="IPR003593">
    <property type="entry name" value="AAA+_ATPase"/>
</dbReference>
<dbReference type="Gene3D" id="1.20.1560.10">
    <property type="entry name" value="ABC transporter type 1, transmembrane domain"/>
    <property type="match status" value="1"/>
</dbReference>
<dbReference type="SUPFAM" id="SSF90123">
    <property type="entry name" value="ABC transporter transmembrane region"/>
    <property type="match status" value="1"/>
</dbReference>
<keyword evidence="4" id="KW-0547">Nucleotide-binding</keyword>
<dbReference type="PROSITE" id="PS50893">
    <property type="entry name" value="ABC_TRANSPORTER_2"/>
    <property type="match status" value="1"/>
</dbReference>
<evidence type="ECO:0000256" key="4">
    <source>
        <dbReference type="ARBA" id="ARBA00022741"/>
    </source>
</evidence>
<dbReference type="InterPro" id="IPR036640">
    <property type="entry name" value="ABC1_TM_sf"/>
</dbReference>
<dbReference type="PANTHER" id="PTHR11384:SF59">
    <property type="entry name" value="LYSOSOMAL COBALAMIN TRANSPORTER ABCD4"/>
    <property type="match status" value="1"/>
</dbReference>
<evidence type="ECO:0000256" key="7">
    <source>
        <dbReference type="ARBA" id="ARBA00023136"/>
    </source>
</evidence>
<accession>A0A6B3N587</accession>
<dbReference type="InterPro" id="IPR011527">
    <property type="entry name" value="ABC1_TM_dom"/>
</dbReference>
<dbReference type="Pfam" id="PF00005">
    <property type="entry name" value="ABC_tran"/>
    <property type="match status" value="1"/>
</dbReference>
<evidence type="ECO:0000256" key="5">
    <source>
        <dbReference type="ARBA" id="ARBA00022840"/>
    </source>
</evidence>
<evidence type="ECO:0000256" key="8">
    <source>
        <dbReference type="SAM" id="MobiDB-lite"/>
    </source>
</evidence>
<dbReference type="InterPro" id="IPR027417">
    <property type="entry name" value="P-loop_NTPase"/>
</dbReference>
<proteinExistence type="predicted"/>
<evidence type="ECO:0000256" key="9">
    <source>
        <dbReference type="SAM" id="Phobius"/>
    </source>
</evidence>
<dbReference type="SUPFAM" id="SSF52540">
    <property type="entry name" value="P-loop containing nucleoside triphosphate hydrolases"/>
    <property type="match status" value="1"/>
</dbReference>
<feature type="domain" description="ABC transmembrane type-1" evidence="11">
    <location>
        <begin position="55"/>
        <end position="338"/>
    </location>
</feature>
<feature type="compositionally biased region" description="Acidic residues" evidence="8">
    <location>
        <begin position="593"/>
        <end position="649"/>
    </location>
</feature>
<dbReference type="Gene3D" id="3.40.50.300">
    <property type="entry name" value="P-loop containing nucleotide triphosphate hydrolases"/>
    <property type="match status" value="1"/>
</dbReference>
<dbReference type="EMBL" id="JAAHFQ010000044">
    <property type="protein sequence ID" value="NER26703.1"/>
    <property type="molecule type" value="Genomic_DNA"/>
</dbReference>
<sequence>MSTKNSQTQFPNQIFSDFTRFWENIKMIAGPYWYPTEIGGRAFSEVISSWGMLMLLILLIISLVATTAFNSFVGRYLVDSLIENKDYSIFINNLLLNIVGLALVTLLVGFSNFVKKRISLDWYKWMNAQVLDKYLSVRAYYKINFRSDIDNPDQRLSTEIEPITSSALNFSSTFLEKTLEMGTFLVIIWTLSKQITLIMLVYTIIGNLIAAYLNQELTKINQEELESKADYTYCLTHVRNHAESIAFFRGEKQELNIIQRRFDNLANSIERKINWQRNIDILNRGYQSIIQIFPFLVLAPLFIDGEIDFGQLGQAALACNMFATALGTLIAEFGVSGRFSSYVERLSEFSNALEEVTQQSENLTTIQTIEEKRLAFENVTLQTPNYENVIVEDLSLAVQPGEGLLIIGPSGRGKSSLLRAIASLWNAGTGRIVRPSLEEVLFLPQRPYIILGTLREQLLYPNTNQQMTDKELEGILQQVNLQNVLSRVEDFDIELPWENILSLGEQQRLAFARILVSHRDFIILDEATSALDIKNEDKLYKHLQQTGKTFISVGHRESLFNYHQKVLELLDDYNWRLIDIQDYNFSKHKETENDSVEAEDNSVEAEDNSVETENDSVEAEDNSVETEDNSVETEDNSVETEDNSVETEDNSFSNSQSESISDPGLSHKEMQALTKYTLKTIRSKASQGKTVVARDGFTYYYDKNPSILKWLRSSVD</sequence>
<organism evidence="12">
    <name type="scientific">Symploca sp. SIO1C4</name>
    <dbReference type="NCBI Taxonomy" id="2607765"/>
    <lineage>
        <taxon>Bacteria</taxon>
        <taxon>Bacillati</taxon>
        <taxon>Cyanobacteriota</taxon>
        <taxon>Cyanophyceae</taxon>
        <taxon>Coleofasciculales</taxon>
        <taxon>Coleofasciculaceae</taxon>
        <taxon>Symploca</taxon>
    </lineage>
</organism>
<keyword evidence="3 9" id="KW-0812">Transmembrane</keyword>
<dbReference type="CDD" id="cd03223">
    <property type="entry name" value="ABCD_peroxisomal_ALDP"/>
    <property type="match status" value="1"/>
</dbReference>
<dbReference type="GO" id="GO:0005886">
    <property type="term" value="C:plasma membrane"/>
    <property type="evidence" value="ECO:0007669"/>
    <property type="project" value="UniProtKB-SubCell"/>
</dbReference>
<feature type="transmembrane region" description="Helical" evidence="9">
    <location>
        <begin position="89"/>
        <end position="114"/>
    </location>
</feature>
<name>A0A6B3N587_9CYAN</name>
<comment type="caution">
    <text evidence="12">The sequence shown here is derived from an EMBL/GenBank/DDBJ whole genome shotgun (WGS) entry which is preliminary data.</text>
</comment>
<evidence type="ECO:0000256" key="6">
    <source>
        <dbReference type="ARBA" id="ARBA00022989"/>
    </source>
</evidence>